<evidence type="ECO:0000313" key="2">
    <source>
        <dbReference type="EMBL" id="CAF1593231.1"/>
    </source>
</evidence>
<dbReference type="EMBL" id="CAJOBG010058777">
    <property type="protein sequence ID" value="CAF4536916.1"/>
    <property type="molecule type" value="Genomic_DNA"/>
</dbReference>
<evidence type="ECO:0000313" key="13">
    <source>
        <dbReference type="Proteomes" id="UP000663866"/>
    </source>
</evidence>
<gene>
    <name evidence="11" type="ORF">BYL167_LOCUS64926</name>
    <name evidence="2" type="ORF">CJN711_LOCUS34285</name>
    <name evidence="7" type="ORF">GIL414_LOCUS2507</name>
    <name evidence="3" type="ORF">KQP761_LOCUS36473</name>
    <name evidence="5" type="ORF">MBJ925_LOCUS26936</name>
    <name evidence="9" type="ORF">OVN521_LOCUS42580</name>
    <name evidence="10" type="ORF">SMN809_LOCUS42315</name>
    <name evidence="8" type="ORF">UXM345_LOCUS7120</name>
    <name evidence="4" type="ORF">WKI299_LOCUS20128</name>
    <name evidence="6" type="ORF">XDN619_LOCUS31959</name>
</gene>
<dbReference type="Proteomes" id="UP000663842">
    <property type="component" value="Unassembled WGS sequence"/>
</dbReference>
<dbReference type="AlphaFoldDB" id="A0A816A7U9"/>
<evidence type="ECO:0000313" key="11">
    <source>
        <dbReference type="EMBL" id="CAF5105480.1"/>
    </source>
</evidence>
<organism evidence="2 12">
    <name type="scientific">Rotaria magnacalcarata</name>
    <dbReference type="NCBI Taxonomy" id="392030"/>
    <lineage>
        <taxon>Eukaryota</taxon>
        <taxon>Metazoa</taxon>
        <taxon>Spiralia</taxon>
        <taxon>Gnathifera</taxon>
        <taxon>Rotifera</taxon>
        <taxon>Eurotatoria</taxon>
        <taxon>Bdelloidea</taxon>
        <taxon>Philodinida</taxon>
        <taxon>Philodinidae</taxon>
        <taxon>Rotaria</taxon>
    </lineage>
</organism>
<dbReference type="Proteomes" id="UP000663856">
    <property type="component" value="Unassembled WGS sequence"/>
</dbReference>
<dbReference type="Proteomes" id="UP000663866">
    <property type="component" value="Unassembled WGS sequence"/>
</dbReference>
<dbReference type="Proteomes" id="UP000681967">
    <property type="component" value="Unassembled WGS sequence"/>
</dbReference>
<dbReference type="EMBL" id="CAJNRE010014346">
    <property type="protein sequence ID" value="CAF2127073.1"/>
    <property type="molecule type" value="Genomic_DNA"/>
</dbReference>
<feature type="transmembrane region" description="Helical" evidence="1">
    <location>
        <begin position="6"/>
        <end position="24"/>
    </location>
</feature>
<evidence type="ECO:0000313" key="7">
    <source>
        <dbReference type="EMBL" id="CAF3825983.1"/>
    </source>
</evidence>
<name>A0A816A7U9_9BILA</name>
<keyword evidence="1" id="KW-0472">Membrane</keyword>
<evidence type="ECO:0000256" key="1">
    <source>
        <dbReference type="SAM" id="Phobius"/>
    </source>
</evidence>
<dbReference type="EMBL" id="CAJNOV010016591">
    <property type="protein sequence ID" value="CAF1593231.1"/>
    <property type="molecule type" value="Genomic_DNA"/>
</dbReference>
<evidence type="ECO:0000313" key="12">
    <source>
        <dbReference type="Proteomes" id="UP000663855"/>
    </source>
</evidence>
<evidence type="ECO:0000313" key="4">
    <source>
        <dbReference type="EMBL" id="CAF2100495.1"/>
    </source>
</evidence>
<sequence length="77" mass="9226">MATSRFLIYLTIMIVMFLLIEQSYEIYVDCQARCLLASRLDRNRDTLKMCRDECELRGLLQQDDADDGRNYKYRSFN</sequence>
<reference evidence="2" key="1">
    <citation type="submission" date="2021-02" db="EMBL/GenBank/DDBJ databases">
        <authorList>
            <person name="Nowell W R."/>
        </authorList>
    </citation>
    <scope>NUCLEOTIDE SEQUENCE</scope>
</reference>
<dbReference type="Proteomes" id="UP000681720">
    <property type="component" value="Unassembled WGS sequence"/>
</dbReference>
<comment type="caution">
    <text evidence="2">The sequence shown here is derived from an EMBL/GenBank/DDBJ whole genome shotgun (WGS) entry which is preliminary data.</text>
</comment>
<protein>
    <submittedName>
        <fullName evidence="2">Uncharacterized protein</fullName>
    </submittedName>
</protein>
<evidence type="ECO:0000313" key="3">
    <source>
        <dbReference type="EMBL" id="CAF1680596.1"/>
    </source>
</evidence>
<dbReference type="EMBL" id="CAJOBI010121804">
    <property type="protein sequence ID" value="CAF4681941.1"/>
    <property type="molecule type" value="Genomic_DNA"/>
</dbReference>
<dbReference type="EMBL" id="CAJOBJ010000490">
    <property type="protein sequence ID" value="CAF3825983.1"/>
    <property type="molecule type" value="Genomic_DNA"/>
</dbReference>
<dbReference type="Proteomes" id="UP000663824">
    <property type="component" value="Unassembled WGS sequence"/>
</dbReference>
<dbReference type="EMBL" id="CAJNOW010020642">
    <property type="protein sequence ID" value="CAF1680596.1"/>
    <property type="molecule type" value="Genomic_DNA"/>
</dbReference>
<evidence type="ECO:0000313" key="10">
    <source>
        <dbReference type="EMBL" id="CAF4681941.1"/>
    </source>
</evidence>
<keyword evidence="1" id="KW-0812">Transmembrane</keyword>
<dbReference type="Proteomes" id="UP000663834">
    <property type="component" value="Unassembled WGS sequence"/>
</dbReference>
<accession>A0A816A7U9</accession>
<dbReference type="Proteomes" id="UP000663887">
    <property type="component" value="Unassembled WGS sequence"/>
</dbReference>
<dbReference type="EMBL" id="CAJOBF010000582">
    <property type="protein sequence ID" value="CAF3839333.1"/>
    <property type="molecule type" value="Genomic_DNA"/>
</dbReference>
<evidence type="ECO:0000313" key="6">
    <source>
        <dbReference type="EMBL" id="CAF2184917.1"/>
    </source>
</evidence>
<dbReference type="EMBL" id="CAJOBH010239878">
    <property type="protein sequence ID" value="CAF5105480.1"/>
    <property type="molecule type" value="Genomic_DNA"/>
</dbReference>
<dbReference type="Proteomes" id="UP000663855">
    <property type="component" value="Unassembled WGS sequence"/>
</dbReference>
<dbReference type="Proteomes" id="UP000676336">
    <property type="component" value="Unassembled WGS sequence"/>
</dbReference>
<evidence type="ECO:0000313" key="5">
    <source>
        <dbReference type="EMBL" id="CAF2127073.1"/>
    </source>
</evidence>
<proteinExistence type="predicted"/>
<evidence type="ECO:0000313" key="9">
    <source>
        <dbReference type="EMBL" id="CAF4536916.1"/>
    </source>
</evidence>
<dbReference type="OrthoDB" id="9979797at2759"/>
<evidence type="ECO:0000313" key="8">
    <source>
        <dbReference type="EMBL" id="CAF3839333.1"/>
    </source>
</evidence>
<keyword evidence="1" id="KW-1133">Transmembrane helix</keyword>
<dbReference type="EMBL" id="CAJNRG010015887">
    <property type="protein sequence ID" value="CAF2184917.1"/>
    <property type="molecule type" value="Genomic_DNA"/>
</dbReference>
<keyword evidence="13" id="KW-1185">Reference proteome</keyword>
<dbReference type="EMBL" id="CAJNRF010008322">
    <property type="protein sequence ID" value="CAF2100495.1"/>
    <property type="molecule type" value="Genomic_DNA"/>
</dbReference>